<dbReference type="Proteomes" id="UP000070035">
    <property type="component" value="Unassembled WGS sequence"/>
</dbReference>
<evidence type="ECO:0000256" key="1">
    <source>
        <dbReference type="SAM" id="Phobius"/>
    </source>
</evidence>
<accession>A0A133V4T5</accession>
<keyword evidence="1" id="KW-0812">Transmembrane</keyword>
<name>A0A133V4T5_9EURY</name>
<dbReference type="EMBL" id="LHXY01000038">
    <property type="protein sequence ID" value="KXB01431.1"/>
    <property type="molecule type" value="Genomic_DNA"/>
</dbReference>
<evidence type="ECO:0000313" key="2">
    <source>
        <dbReference type="EMBL" id="KXB01431.1"/>
    </source>
</evidence>
<keyword evidence="1" id="KW-0472">Membrane</keyword>
<protein>
    <submittedName>
        <fullName evidence="2">Uncharacterized protein</fullName>
    </submittedName>
</protein>
<keyword evidence="3" id="KW-1185">Reference proteome</keyword>
<comment type="caution">
    <text evidence="2">The sequence shown here is derived from an EMBL/GenBank/DDBJ whole genome shotgun (WGS) entry which is preliminary data.</text>
</comment>
<organism evidence="2 3">
    <name type="scientific">candidate division MSBL1 archaeon SCGC-AAA261F17</name>
    <dbReference type="NCBI Taxonomy" id="1698274"/>
    <lineage>
        <taxon>Archaea</taxon>
        <taxon>Methanobacteriati</taxon>
        <taxon>Methanobacteriota</taxon>
        <taxon>candidate division MSBL1</taxon>
    </lineage>
</organism>
<proteinExistence type="predicted"/>
<reference evidence="2 3" key="1">
    <citation type="journal article" date="2016" name="Sci. Rep.">
        <title>Metabolic traits of an uncultured archaeal lineage -MSBL1- from brine pools of the Red Sea.</title>
        <authorList>
            <person name="Mwirichia R."/>
            <person name="Alam I."/>
            <person name="Rashid M."/>
            <person name="Vinu M."/>
            <person name="Ba-Alawi W."/>
            <person name="Anthony Kamau A."/>
            <person name="Kamanda Ngugi D."/>
            <person name="Goker M."/>
            <person name="Klenk H.P."/>
            <person name="Bajic V."/>
            <person name="Stingl U."/>
        </authorList>
    </citation>
    <scope>NUCLEOTIDE SEQUENCE [LARGE SCALE GENOMIC DNA]</scope>
    <source>
        <strain evidence="2">SCGC-AAA261F17</strain>
    </source>
</reference>
<feature type="transmembrane region" description="Helical" evidence="1">
    <location>
        <begin position="398"/>
        <end position="417"/>
    </location>
</feature>
<keyword evidence="1" id="KW-1133">Transmembrane helix</keyword>
<dbReference type="AlphaFoldDB" id="A0A133V4T5"/>
<gene>
    <name evidence="2" type="ORF">AKJ44_02535</name>
</gene>
<sequence length="424" mass="48231">MTRAGYAKLLLAIGIMITVNIMPMSWGTASSSDVTVSIYPEEPYNKFYLGNEINVTIEISNIGEATERIKLHLSEYPENMLVIGRDGLALPFERDIAGGEDFYYGVVAIPHDNVDNDLIGFKATTPNDNLLDAKQISLEIIRPQLDNENLAVKASEYGLSEIVRVFSIPRYRRYWHPDRDEKSTNAQLGYVWLIIGTEGNILIDDNTGELIATNVRIPNQADAPEQGTARVWNGNRFENLQVPTVKTVGDLSFTLRRFELYYAEQNGKPVWVTRQILYWQIGEDPIIQAGGPLSETPDTERVELWVSAEDGTELSTISDYHFYSYKYDPTDSYTIAGDVHSPLPSEVGWQMWFSAIANYKNIYPASSIPHDRIGFTKYAHPLTRTFFEEYWLVVRRNLVGLTLVILVFITPIMWKFFKSRTLLS</sequence>
<evidence type="ECO:0000313" key="3">
    <source>
        <dbReference type="Proteomes" id="UP000070035"/>
    </source>
</evidence>